<evidence type="ECO:0000313" key="2">
    <source>
        <dbReference type="Proteomes" id="UP000694501"/>
    </source>
</evidence>
<sequence>MRSEDTRFEGGPMDGRVLPVLVGATGRPPTVYELPVPDPDGGEPTVYIYRLEPATVTPRLRLPRDFRYVYVPEGRPRRFRWPWSRMD</sequence>
<dbReference type="Proteomes" id="UP000694501">
    <property type="component" value="Unassembled WGS sequence"/>
</dbReference>
<name>A0A949JJS4_9ACTN</name>
<dbReference type="RefSeq" id="WP_211041639.1">
    <property type="nucleotide sequence ID" value="NZ_JAELVF020000001.1"/>
</dbReference>
<protein>
    <submittedName>
        <fullName evidence="1">Uncharacterized protein</fullName>
    </submittedName>
</protein>
<accession>A0A949JJS4</accession>
<organism evidence="1 2">
    <name type="scientific">Streptomyces tardus</name>
    <dbReference type="NCBI Taxonomy" id="2780544"/>
    <lineage>
        <taxon>Bacteria</taxon>
        <taxon>Bacillati</taxon>
        <taxon>Actinomycetota</taxon>
        <taxon>Actinomycetes</taxon>
        <taxon>Kitasatosporales</taxon>
        <taxon>Streptomycetaceae</taxon>
        <taxon>Streptomyces</taxon>
    </lineage>
</organism>
<evidence type="ECO:0000313" key="1">
    <source>
        <dbReference type="EMBL" id="MBU7596446.1"/>
    </source>
</evidence>
<dbReference type="EMBL" id="JAELVF020000001">
    <property type="protein sequence ID" value="MBU7596446.1"/>
    <property type="molecule type" value="Genomic_DNA"/>
</dbReference>
<gene>
    <name evidence="1" type="ORF">JGS22_002025</name>
</gene>
<comment type="caution">
    <text evidence="1">The sequence shown here is derived from an EMBL/GenBank/DDBJ whole genome shotgun (WGS) entry which is preliminary data.</text>
</comment>
<proteinExistence type="predicted"/>
<reference evidence="1" key="1">
    <citation type="submission" date="2021-06" db="EMBL/GenBank/DDBJ databases">
        <title>Sequencing of actinobacteria type strains.</title>
        <authorList>
            <person name="Nguyen G.-S."/>
            <person name="Wentzel A."/>
        </authorList>
    </citation>
    <scope>NUCLEOTIDE SEQUENCE</scope>
    <source>
        <strain evidence="1">P38-E01</strain>
    </source>
</reference>
<dbReference type="AlphaFoldDB" id="A0A949JJS4"/>
<keyword evidence="2" id="KW-1185">Reference proteome</keyword>